<feature type="compositionally biased region" description="Basic and acidic residues" evidence="1">
    <location>
        <begin position="27"/>
        <end position="39"/>
    </location>
</feature>
<gene>
    <name evidence="2" type="ORF">LCGC14_1956010</name>
</gene>
<proteinExistence type="predicted"/>
<comment type="caution">
    <text evidence="2">The sequence shown here is derived from an EMBL/GenBank/DDBJ whole genome shotgun (WGS) entry which is preliminary data.</text>
</comment>
<organism evidence="2">
    <name type="scientific">marine sediment metagenome</name>
    <dbReference type="NCBI Taxonomy" id="412755"/>
    <lineage>
        <taxon>unclassified sequences</taxon>
        <taxon>metagenomes</taxon>
        <taxon>ecological metagenomes</taxon>
    </lineage>
</organism>
<feature type="region of interest" description="Disordered" evidence="1">
    <location>
        <begin position="27"/>
        <end position="59"/>
    </location>
</feature>
<dbReference type="EMBL" id="LAZR01021443">
    <property type="protein sequence ID" value="KKL85307.1"/>
    <property type="molecule type" value="Genomic_DNA"/>
</dbReference>
<accession>A0A0F9ID57</accession>
<evidence type="ECO:0000313" key="2">
    <source>
        <dbReference type="EMBL" id="KKL85307.1"/>
    </source>
</evidence>
<protein>
    <submittedName>
        <fullName evidence="2">Uncharacterized protein</fullName>
    </submittedName>
</protein>
<name>A0A0F9ID57_9ZZZZ</name>
<evidence type="ECO:0000256" key="1">
    <source>
        <dbReference type="SAM" id="MobiDB-lite"/>
    </source>
</evidence>
<sequence length="59" mass="6359">MTNELRKAAENRTRAIAAARKAAEQIATEREERLARERATPTVTAEPLPEGPIGSGEAT</sequence>
<dbReference type="AlphaFoldDB" id="A0A0F9ID57"/>
<reference evidence="2" key="1">
    <citation type="journal article" date="2015" name="Nature">
        <title>Complex archaea that bridge the gap between prokaryotes and eukaryotes.</title>
        <authorList>
            <person name="Spang A."/>
            <person name="Saw J.H."/>
            <person name="Jorgensen S.L."/>
            <person name="Zaremba-Niedzwiedzka K."/>
            <person name="Martijn J."/>
            <person name="Lind A.E."/>
            <person name="van Eijk R."/>
            <person name="Schleper C."/>
            <person name="Guy L."/>
            <person name="Ettema T.J."/>
        </authorList>
    </citation>
    <scope>NUCLEOTIDE SEQUENCE</scope>
</reference>